<dbReference type="RefSeq" id="WP_380867566.1">
    <property type="nucleotide sequence ID" value="NZ_JBHSJD010000001.1"/>
</dbReference>
<proteinExistence type="predicted"/>
<accession>A0ABV9X838</accession>
<gene>
    <name evidence="1" type="ORF">ACFPM3_00375</name>
</gene>
<name>A0ABV9X838_9ACTN</name>
<comment type="caution">
    <text evidence="1">The sequence shown here is derived from an EMBL/GenBank/DDBJ whole genome shotgun (WGS) entry which is preliminary data.</text>
</comment>
<sequence length="80" mass="7827">MKPGGRFSPPLGADGRGGGETGVYEVAVFVRKFHRHSSQNGAIASRGVRHCGHSSACAVAFGSPPIEAGGGGGTGPPGPG</sequence>
<organism evidence="1 2">
    <name type="scientific">Streptomyces coeruleoprunus</name>
    <dbReference type="NCBI Taxonomy" id="285563"/>
    <lineage>
        <taxon>Bacteria</taxon>
        <taxon>Bacillati</taxon>
        <taxon>Actinomycetota</taxon>
        <taxon>Actinomycetes</taxon>
        <taxon>Kitasatosporales</taxon>
        <taxon>Streptomycetaceae</taxon>
        <taxon>Streptomyces</taxon>
    </lineage>
</organism>
<protein>
    <submittedName>
        <fullName evidence="1">Uncharacterized protein</fullName>
    </submittedName>
</protein>
<keyword evidence="2" id="KW-1185">Reference proteome</keyword>
<evidence type="ECO:0000313" key="2">
    <source>
        <dbReference type="Proteomes" id="UP001595829"/>
    </source>
</evidence>
<evidence type="ECO:0000313" key="1">
    <source>
        <dbReference type="EMBL" id="MFC5020609.1"/>
    </source>
</evidence>
<reference evidence="2" key="1">
    <citation type="journal article" date="2019" name="Int. J. Syst. Evol. Microbiol.">
        <title>The Global Catalogue of Microorganisms (GCM) 10K type strain sequencing project: providing services to taxonomists for standard genome sequencing and annotation.</title>
        <authorList>
            <consortium name="The Broad Institute Genomics Platform"/>
            <consortium name="The Broad Institute Genome Sequencing Center for Infectious Disease"/>
            <person name="Wu L."/>
            <person name="Ma J."/>
        </authorList>
    </citation>
    <scope>NUCLEOTIDE SEQUENCE [LARGE SCALE GENOMIC DNA]</scope>
    <source>
        <strain evidence="2">CGMCC 4.1648</strain>
    </source>
</reference>
<dbReference type="Proteomes" id="UP001595829">
    <property type="component" value="Unassembled WGS sequence"/>
</dbReference>
<dbReference type="EMBL" id="JBHSJD010000001">
    <property type="protein sequence ID" value="MFC5020609.1"/>
    <property type="molecule type" value="Genomic_DNA"/>
</dbReference>